<comment type="similarity">
    <text evidence="7">Belongs to the binding-protein-dependent transport system permease family.</text>
</comment>
<keyword evidence="6 7" id="KW-0472">Membrane</keyword>
<dbReference type="Gene3D" id="1.10.3720.10">
    <property type="entry name" value="MetI-like"/>
    <property type="match status" value="1"/>
</dbReference>
<evidence type="ECO:0000313" key="9">
    <source>
        <dbReference type="EMBL" id="GGJ56113.1"/>
    </source>
</evidence>
<dbReference type="PANTHER" id="PTHR43744">
    <property type="entry name" value="ABC TRANSPORTER PERMEASE PROTEIN MG189-RELATED-RELATED"/>
    <property type="match status" value="1"/>
</dbReference>
<feature type="domain" description="ABC transmembrane type-1" evidence="8">
    <location>
        <begin position="92"/>
        <end position="284"/>
    </location>
</feature>
<name>A0ABQ2DFQ6_9DEIO</name>
<evidence type="ECO:0000256" key="1">
    <source>
        <dbReference type="ARBA" id="ARBA00004651"/>
    </source>
</evidence>
<proteinExistence type="inferred from homology"/>
<keyword evidence="3" id="KW-1003">Cell membrane</keyword>
<keyword evidence="4 7" id="KW-0812">Transmembrane</keyword>
<feature type="transmembrane region" description="Helical" evidence="7">
    <location>
        <begin position="28"/>
        <end position="53"/>
    </location>
</feature>
<feature type="transmembrane region" description="Helical" evidence="7">
    <location>
        <begin position="164"/>
        <end position="183"/>
    </location>
</feature>
<evidence type="ECO:0000259" key="8">
    <source>
        <dbReference type="PROSITE" id="PS50928"/>
    </source>
</evidence>
<protein>
    <submittedName>
        <fullName evidence="9">ABC transporter permease</fullName>
    </submittedName>
</protein>
<dbReference type="PANTHER" id="PTHR43744:SF12">
    <property type="entry name" value="ABC TRANSPORTER PERMEASE PROTEIN MG189-RELATED"/>
    <property type="match status" value="1"/>
</dbReference>
<reference evidence="10" key="1">
    <citation type="journal article" date="2019" name="Int. J. Syst. Evol. Microbiol.">
        <title>The Global Catalogue of Microorganisms (GCM) 10K type strain sequencing project: providing services to taxonomists for standard genome sequencing and annotation.</title>
        <authorList>
            <consortium name="The Broad Institute Genomics Platform"/>
            <consortium name="The Broad Institute Genome Sequencing Center for Infectious Disease"/>
            <person name="Wu L."/>
            <person name="Ma J."/>
        </authorList>
    </citation>
    <scope>NUCLEOTIDE SEQUENCE [LARGE SCALE GENOMIC DNA]</scope>
    <source>
        <strain evidence="10">JCM 14370</strain>
    </source>
</reference>
<evidence type="ECO:0000313" key="10">
    <source>
        <dbReference type="Proteomes" id="UP000632222"/>
    </source>
</evidence>
<evidence type="ECO:0000256" key="2">
    <source>
        <dbReference type="ARBA" id="ARBA00022448"/>
    </source>
</evidence>
<dbReference type="SUPFAM" id="SSF161098">
    <property type="entry name" value="MetI-like"/>
    <property type="match status" value="1"/>
</dbReference>
<dbReference type="RefSeq" id="WP_229684950.1">
    <property type="nucleotide sequence ID" value="NZ_BMOD01000034.1"/>
</dbReference>
<evidence type="ECO:0000256" key="7">
    <source>
        <dbReference type="RuleBase" id="RU363032"/>
    </source>
</evidence>
<dbReference type="InterPro" id="IPR035906">
    <property type="entry name" value="MetI-like_sf"/>
</dbReference>
<feature type="transmembrane region" description="Helical" evidence="7">
    <location>
        <begin position="91"/>
        <end position="117"/>
    </location>
</feature>
<dbReference type="PROSITE" id="PS50928">
    <property type="entry name" value="ABC_TM1"/>
    <property type="match status" value="1"/>
</dbReference>
<organism evidence="9 10">
    <name type="scientific">Deinococcus roseus</name>
    <dbReference type="NCBI Taxonomy" id="392414"/>
    <lineage>
        <taxon>Bacteria</taxon>
        <taxon>Thermotogati</taxon>
        <taxon>Deinococcota</taxon>
        <taxon>Deinococci</taxon>
        <taxon>Deinococcales</taxon>
        <taxon>Deinococcaceae</taxon>
        <taxon>Deinococcus</taxon>
    </lineage>
</organism>
<dbReference type="EMBL" id="BMOD01000034">
    <property type="protein sequence ID" value="GGJ56113.1"/>
    <property type="molecule type" value="Genomic_DNA"/>
</dbReference>
<evidence type="ECO:0000256" key="5">
    <source>
        <dbReference type="ARBA" id="ARBA00022989"/>
    </source>
</evidence>
<keyword evidence="2 7" id="KW-0813">Transport</keyword>
<keyword evidence="10" id="KW-1185">Reference proteome</keyword>
<feature type="transmembrane region" description="Helical" evidence="7">
    <location>
        <begin position="129"/>
        <end position="152"/>
    </location>
</feature>
<evidence type="ECO:0000256" key="3">
    <source>
        <dbReference type="ARBA" id="ARBA00022475"/>
    </source>
</evidence>
<comment type="caution">
    <text evidence="9">The sequence shown here is derived from an EMBL/GenBank/DDBJ whole genome shotgun (WGS) entry which is preliminary data.</text>
</comment>
<evidence type="ECO:0000256" key="6">
    <source>
        <dbReference type="ARBA" id="ARBA00023136"/>
    </source>
</evidence>
<feature type="transmembrane region" description="Helical" evidence="7">
    <location>
        <begin position="263"/>
        <end position="284"/>
    </location>
</feature>
<dbReference type="Proteomes" id="UP000632222">
    <property type="component" value="Unassembled WGS sequence"/>
</dbReference>
<comment type="subcellular location">
    <subcellularLocation>
        <location evidence="1 7">Cell membrane</location>
        <topology evidence="1 7">Multi-pass membrane protein</topology>
    </subcellularLocation>
</comment>
<accession>A0ABQ2DFQ6</accession>
<evidence type="ECO:0000256" key="4">
    <source>
        <dbReference type="ARBA" id="ARBA00022692"/>
    </source>
</evidence>
<dbReference type="CDD" id="cd06261">
    <property type="entry name" value="TM_PBP2"/>
    <property type="match status" value="1"/>
</dbReference>
<gene>
    <name evidence="9" type="ORF">GCM10008938_47820</name>
</gene>
<dbReference type="Pfam" id="PF00528">
    <property type="entry name" value="BPD_transp_1"/>
    <property type="match status" value="1"/>
</dbReference>
<dbReference type="InterPro" id="IPR000515">
    <property type="entry name" value="MetI-like"/>
</dbReference>
<sequence>MIGQDPMKTGVQNKAAYNPTQARIQKTLFGLPITLLILILVLLAIYPVFWIFMSSLKGSEEFSLKPMWALPETLHWENYARAWTEGNMGKYFVNSVLVVFPSLFLLVILGTAAAFGIEIMRWKMAKGVNLMFLVGIMVPIQIVILPLFTMYYQANLLDTRLALIMTYVAFGLPLVVFFLAGFFQSFPREIIEAAIVDGATIYQVFYKIALPMVQNAIVTVALVQFFFLWNDLLVSLTFTSNPDMRTVQSGLLAFTGQYGQREWGPTFASIGLAVAPTVIIYLFLNRMVMKGMAAGAVKG</sequence>
<feature type="transmembrane region" description="Helical" evidence="7">
    <location>
        <begin position="204"/>
        <end position="229"/>
    </location>
</feature>
<keyword evidence="5 7" id="KW-1133">Transmembrane helix</keyword>